<name>A0ABT3U4Z8_9ACTN</name>
<evidence type="ECO:0000313" key="2">
    <source>
        <dbReference type="EMBL" id="MCX3063657.1"/>
    </source>
</evidence>
<dbReference type="InterPro" id="IPR036291">
    <property type="entry name" value="NAD(P)-bd_dom_sf"/>
</dbReference>
<organism evidence="2 3">
    <name type="scientific">Streptomyces beihaiensis</name>
    <dbReference type="NCBI Taxonomy" id="2984495"/>
    <lineage>
        <taxon>Bacteria</taxon>
        <taxon>Bacillati</taxon>
        <taxon>Actinomycetota</taxon>
        <taxon>Actinomycetes</taxon>
        <taxon>Kitasatosporales</taxon>
        <taxon>Streptomycetaceae</taxon>
        <taxon>Streptomyces</taxon>
    </lineage>
</organism>
<feature type="domain" description="NAD-dependent epimerase/dehydratase" evidence="1">
    <location>
        <begin position="18"/>
        <end position="255"/>
    </location>
</feature>
<reference evidence="2" key="1">
    <citation type="submission" date="2022-10" db="EMBL/GenBank/DDBJ databases">
        <title>Streptomyces beihaiensis sp. nov., a chitin degrading actinobacterium, isolated from shrimp pond soil.</title>
        <authorList>
            <person name="Xie J."/>
            <person name="Shen N."/>
        </authorList>
    </citation>
    <scope>NUCLEOTIDE SEQUENCE</scope>
    <source>
        <strain evidence="2">GXMU-J5</strain>
    </source>
</reference>
<dbReference type="InterPro" id="IPR001509">
    <property type="entry name" value="Epimerase_deHydtase"/>
</dbReference>
<sequence length="350" mass="37705">MSLVPAREADSDGDADTVLVAGGTGFTGRAIVRDLVSGPPSADVTRTRTTARAEATARTEVGAQARVRVLARRRPSAGVLPPSVAYTAADLTDRASVEASCEGVTTLVHTVTYVGRDPARCDAVNRVGTRTLLDAARRAGVRRILYISTASVYGDGPHRGAAEGELTPRPRSVASASRLEAEHMVRDAGGVVLRPHLVFGEGDRWVVPTLARLLARVPRWGSAWSHSSMIAVEDLARLVGALVRQDAVDGGEVYHAAHPRPVSMRSLVFALCPLLGLPRPEPGLSVKEHRELCAHSMPELSAHQHELLTSDHWYDSSRVWRRAGVEPGPDVLDRLADYADWYTRHLRGAA</sequence>
<gene>
    <name evidence="2" type="ORF">OFY01_28620</name>
</gene>
<dbReference type="Gene3D" id="3.40.50.720">
    <property type="entry name" value="NAD(P)-binding Rossmann-like Domain"/>
    <property type="match status" value="1"/>
</dbReference>
<dbReference type="InterPro" id="IPR050177">
    <property type="entry name" value="Lipid_A_modif_metabolic_enz"/>
</dbReference>
<protein>
    <submittedName>
        <fullName evidence="2">NAD(P)-dependent oxidoreductase</fullName>
    </submittedName>
</protein>
<evidence type="ECO:0000313" key="3">
    <source>
        <dbReference type="Proteomes" id="UP001163064"/>
    </source>
</evidence>
<dbReference type="Pfam" id="PF01370">
    <property type="entry name" value="Epimerase"/>
    <property type="match status" value="1"/>
</dbReference>
<dbReference type="PANTHER" id="PTHR43245">
    <property type="entry name" value="BIFUNCTIONAL POLYMYXIN RESISTANCE PROTEIN ARNA"/>
    <property type="match status" value="1"/>
</dbReference>
<dbReference type="SUPFAM" id="SSF51735">
    <property type="entry name" value="NAD(P)-binding Rossmann-fold domains"/>
    <property type="match status" value="1"/>
</dbReference>
<keyword evidence="3" id="KW-1185">Reference proteome</keyword>
<dbReference type="EMBL" id="JAPHNL010000318">
    <property type="protein sequence ID" value="MCX3063657.1"/>
    <property type="molecule type" value="Genomic_DNA"/>
</dbReference>
<evidence type="ECO:0000259" key="1">
    <source>
        <dbReference type="Pfam" id="PF01370"/>
    </source>
</evidence>
<dbReference type="PANTHER" id="PTHR43245:SF51">
    <property type="entry name" value="SHORT CHAIN DEHYDROGENASE_REDUCTASE FAMILY 42E, MEMBER 2"/>
    <property type="match status" value="1"/>
</dbReference>
<accession>A0ABT3U4Z8</accession>
<comment type="caution">
    <text evidence="2">The sequence shown here is derived from an EMBL/GenBank/DDBJ whole genome shotgun (WGS) entry which is preliminary data.</text>
</comment>
<dbReference type="RefSeq" id="WP_266604789.1">
    <property type="nucleotide sequence ID" value="NZ_JAPHNL010000318.1"/>
</dbReference>
<proteinExistence type="predicted"/>
<dbReference type="Proteomes" id="UP001163064">
    <property type="component" value="Unassembled WGS sequence"/>
</dbReference>